<name>A0ABR6E1D9_9HYPH</name>
<proteinExistence type="predicted"/>
<evidence type="ECO:0000313" key="1">
    <source>
        <dbReference type="EMBL" id="MBA9082363.1"/>
    </source>
</evidence>
<keyword evidence="2" id="KW-1185">Reference proteome</keyword>
<organism evidence="1 2">
    <name type="scientific">Bartonella chomelii</name>
    <dbReference type="NCBI Taxonomy" id="236402"/>
    <lineage>
        <taxon>Bacteria</taxon>
        <taxon>Pseudomonadati</taxon>
        <taxon>Pseudomonadota</taxon>
        <taxon>Alphaproteobacteria</taxon>
        <taxon>Hyphomicrobiales</taxon>
        <taxon>Bartonellaceae</taxon>
        <taxon>Bartonella</taxon>
    </lineage>
</organism>
<gene>
    <name evidence="1" type="ORF">GGR10_000186</name>
</gene>
<evidence type="ECO:0000313" key="2">
    <source>
        <dbReference type="Proteomes" id="UP000548119"/>
    </source>
</evidence>
<dbReference type="Proteomes" id="UP000548119">
    <property type="component" value="Unassembled WGS sequence"/>
</dbReference>
<comment type="caution">
    <text evidence="1">The sequence shown here is derived from an EMBL/GenBank/DDBJ whole genome shotgun (WGS) entry which is preliminary data.</text>
</comment>
<reference evidence="1 2" key="1">
    <citation type="submission" date="2020-08" db="EMBL/GenBank/DDBJ databases">
        <title>Genomic Encyclopedia of Type Strains, Phase IV (KMG-IV): sequencing the most valuable type-strain genomes for metagenomic binning, comparative biology and taxonomic classification.</title>
        <authorList>
            <person name="Goeker M."/>
        </authorList>
    </citation>
    <scope>NUCLEOTIDE SEQUENCE [LARGE SCALE GENOMIC DNA]</scope>
    <source>
        <strain evidence="1 2">DSM 21431</strain>
    </source>
</reference>
<dbReference type="EMBL" id="JACJIR010000001">
    <property type="protein sequence ID" value="MBA9082363.1"/>
    <property type="molecule type" value="Genomic_DNA"/>
</dbReference>
<accession>A0ABR6E1D9</accession>
<protein>
    <submittedName>
        <fullName evidence="1">Uncharacterized protein</fullName>
    </submittedName>
</protein>
<sequence>MVTLVPSNAGHEYPHASDAVRAVDLMTVTVVS</sequence>